<dbReference type="PANTHER" id="PTHR27001">
    <property type="entry name" value="OS01G0253100 PROTEIN"/>
    <property type="match status" value="1"/>
</dbReference>
<dbReference type="Gene3D" id="3.30.200.20">
    <property type="entry name" value="Phosphorylase Kinase, domain 1"/>
    <property type="match status" value="1"/>
</dbReference>
<dbReference type="PROSITE" id="PS50011">
    <property type="entry name" value="PROTEIN_KINASE_DOM"/>
    <property type="match status" value="1"/>
</dbReference>
<evidence type="ECO:0000256" key="3">
    <source>
        <dbReference type="PROSITE-ProRule" id="PRU10141"/>
    </source>
</evidence>
<sequence>MTANSDGRGALGGPPEDSCKGRCSAAAVLAAAAAVDAAVLPVAKSEAEKAIAAEEAAACVGGLPGGAPHHDAKRWHAAAAAAAAAATAPETAGGILGMPLADGETAACAAGAAAQAAAALAAAERTQRASPLMTSKDAAAAIAAAAAAAEQPSGSLDPGELCGVFFNAVQQLSREDGSSSSSKRCSEGCSSTEPQDMGAAAAAAAHAEQGTASAATADPAAADPKGPRAKICDFEADADDSSLNKISLEYSYEEIYAATDGFRHVLGLGAYGTVYRGFMRDGLEVAVKRLNDPSEAGFEREVVVLSKFRSAAAAAAAAEGVLRVWRDAKEGAADAGAAEAGIAAADAAAAGGGGAAAGVGGAAAGIEEGAVAMDDAAAEADFAVADYAAAEAGSAAAKALPVNLHPNLVILLGFARHGKDRFLIYEMMAGGDVSGHLQRGTLTWLDRLCIALDTAVALSHLHRHCPTVYHRDIKTANILLDKHKHAKVSDFGLACLAKKGTGRFPVRQTAGTVGYADPKYIASSLVSEMAEVYSLGMVMLELLTAKPPVIINSDGSLTFVLALLARDPPRLIKAADTRAGFPASVLHAFAEVAVRYVAAAAAGASAADGEGF</sequence>
<dbReference type="GO" id="GO:0004672">
    <property type="term" value="F:protein kinase activity"/>
    <property type="evidence" value="ECO:0007669"/>
    <property type="project" value="InterPro"/>
</dbReference>
<keyword evidence="6" id="KW-0418">Kinase</keyword>
<dbReference type="RefSeq" id="XP_013228601.1">
    <property type="nucleotide sequence ID" value="XM_013373147.1"/>
</dbReference>
<dbReference type="GO" id="GO:0005524">
    <property type="term" value="F:ATP binding"/>
    <property type="evidence" value="ECO:0007669"/>
    <property type="project" value="UniProtKB-UniRule"/>
</dbReference>
<dbReference type="GO" id="GO:0005886">
    <property type="term" value="C:plasma membrane"/>
    <property type="evidence" value="ECO:0007669"/>
    <property type="project" value="TreeGrafter"/>
</dbReference>
<feature type="region of interest" description="Disordered" evidence="4">
    <location>
        <begin position="175"/>
        <end position="205"/>
    </location>
</feature>
<protein>
    <submittedName>
        <fullName evidence="6">Tyrosine kinase-like (TKL) protein, putative</fullName>
    </submittedName>
</protein>
<dbReference type="InterPro" id="IPR000719">
    <property type="entry name" value="Prot_kinase_dom"/>
</dbReference>
<evidence type="ECO:0000313" key="6">
    <source>
        <dbReference type="EMBL" id="CDJ37763.1"/>
    </source>
</evidence>
<dbReference type="Proteomes" id="UP000030747">
    <property type="component" value="Unassembled WGS sequence"/>
</dbReference>
<feature type="binding site" evidence="3">
    <location>
        <position position="288"/>
    </location>
    <ligand>
        <name>ATP</name>
        <dbReference type="ChEBI" id="CHEBI:30616"/>
    </ligand>
</feature>
<evidence type="ECO:0000256" key="4">
    <source>
        <dbReference type="SAM" id="MobiDB-lite"/>
    </source>
</evidence>
<evidence type="ECO:0000313" key="7">
    <source>
        <dbReference type="Proteomes" id="UP000030747"/>
    </source>
</evidence>
<dbReference type="SMART" id="SM00220">
    <property type="entry name" value="S_TKc"/>
    <property type="match status" value="1"/>
</dbReference>
<dbReference type="PROSITE" id="PS00108">
    <property type="entry name" value="PROTEIN_KINASE_ST"/>
    <property type="match status" value="1"/>
</dbReference>
<dbReference type="VEuPathDB" id="ToxoDB:ETH_00030565"/>
<feature type="region of interest" description="Disordered" evidence="4">
    <location>
        <begin position="1"/>
        <end position="20"/>
    </location>
</feature>
<dbReference type="PROSITE" id="PS00107">
    <property type="entry name" value="PROTEIN_KINASE_ATP"/>
    <property type="match status" value="1"/>
</dbReference>
<feature type="compositionally biased region" description="Low complexity" evidence="4">
    <location>
        <begin position="178"/>
        <end position="191"/>
    </location>
</feature>
<dbReference type="GeneID" id="25255192"/>
<keyword evidence="6" id="KW-0808">Transferase</keyword>
<dbReference type="PANTHER" id="PTHR27001:SF931">
    <property type="entry name" value="OS11G0664100 PROTEIN"/>
    <property type="match status" value="1"/>
</dbReference>
<proteinExistence type="predicted"/>
<reference evidence="6" key="1">
    <citation type="submission" date="2013-10" db="EMBL/GenBank/DDBJ databases">
        <title>Genomic analysis of the causative agents of coccidiosis in chickens.</title>
        <authorList>
            <person name="Reid A.J."/>
            <person name="Blake D."/>
            <person name="Billington K."/>
            <person name="Browne H."/>
            <person name="Dunn M."/>
            <person name="Hung S."/>
            <person name="Kawahara F."/>
            <person name="Miranda-Saavedra D."/>
            <person name="Mourier T."/>
            <person name="Nagra H."/>
            <person name="Otto T.D."/>
            <person name="Rawlings N."/>
            <person name="Sanchez A."/>
            <person name="Sanders M."/>
            <person name="Subramaniam C."/>
            <person name="Tay Y."/>
            <person name="Dear P."/>
            <person name="Doerig C."/>
            <person name="Gruber A."/>
            <person name="Parkinson J."/>
            <person name="Shirley M."/>
            <person name="Wan K.L."/>
            <person name="Berriman M."/>
            <person name="Tomley F."/>
            <person name="Pain A."/>
        </authorList>
    </citation>
    <scope>NUCLEOTIDE SEQUENCE [LARGE SCALE GENOMIC DNA]</scope>
    <source>
        <strain evidence="6">Houghton</strain>
    </source>
</reference>
<dbReference type="AlphaFoldDB" id="U6KQP5"/>
<dbReference type="EMBL" id="HG673775">
    <property type="protein sequence ID" value="CDJ37763.1"/>
    <property type="molecule type" value="Genomic_DNA"/>
</dbReference>
<dbReference type="OrthoDB" id="332140at2759"/>
<keyword evidence="7" id="KW-1185">Reference proteome</keyword>
<dbReference type="Pfam" id="PF00069">
    <property type="entry name" value="Pkinase"/>
    <property type="match status" value="1"/>
</dbReference>
<dbReference type="SUPFAM" id="SSF56112">
    <property type="entry name" value="Protein kinase-like (PK-like)"/>
    <property type="match status" value="2"/>
</dbReference>
<evidence type="ECO:0000259" key="5">
    <source>
        <dbReference type="PROSITE" id="PS50011"/>
    </source>
</evidence>
<name>U6KQP5_EIMTE</name>
<gene>
    <name evidence="6" type="ORF">ETH_00030565</name>
</gene>
<keyword evidence="2 3" id="KW-0067">ATP-binding</keyword>
<keyword evidence="1 3" id="KW-0547">Nucleotide-binding</keyword>
<dbReference type="InterPro" id="IPR011009">
    <property type="entry name" value="Kinase-like_dom_sf"/>
</dbReference>
<evidence type="ECO:0000256" key="1">
    <source>
        <dbReference type="ARBA" id="ARBA00022741"/>
    </source>
</evidence>
<feature type="domain" description="Protein kinase" evidence="5">
    <location>
        <begin position="260"/>
        <end position="612"/>
    </location>
</feature>
<evidence type="ECO:0000256" key="2">
    <source>
        <dbReference type="ARBA" id="ARBA00022840"/>
    </source>
</evidence>
<organism evidence="6 7">
    <name type="scientific">Eimeria tenella</name>
    <name type="common">Coccidian parasite</name>
    <dbReference type="NCBI Taxonomy" id="5802"/>
    <lineage>
        <taxon>Eukaryota</taxon>
        <taxon>Sar</taxon>
        <taxon>Alveolata</taxon>
        <taxon>Apicomplexa</taxon>
        <taxon>Conoidasida</taxon>
        <taxon>Coccidia</taxon>
        <taxon>Eucoccidiorida</taxon>
        <taxon>Eimeriorina</taxon>
        <taxon>Eimeriidae</taxon>
        <taxon>Eimeria</taxon>
    </lineage>
</organism>
<dbReference type="VEuPathDB" id="ToxoDB:ETH2_0951900"/>
<dbReference type="Gene3D" id="1.10.510.10">
    <property type="entry name" value="Transferase(Phosphotransferase) domain 1"/>
    <property type="match status" value="1"/>
</dbReference>
<dbReference type="InterPro" id="IPR008271">
    <property type="entry name" value="Ser/Thr_kinase_AS"/>
</dbReference>
<accession>U6KQP5</accession>
<reference evidence="6" key="2">
    <citation type="submission" date="2013-10" db="EMBL/GenBank/DDBJ databases">
        <authorList>
            <person name="Aslett M."/>
        </authorList>
    </citation>
    <scope>NUCLEOTIDE SEQUENCE [LARGE SCALE GENOMIC DNA]</scope>
    <source>
        <strain evidence="6">Houghton</strain>
    </source>
</reference>
<dbReference type="InterPro" id="IPR017441">
    <property type="entry name" value="Protein_kinase_ATP_BS"/>
</dbReference>